<name>A0A8S5S3B7_9CAUD</name>
<organism evidence="2">
    <name type="scientific">Siphoviridae sp. ctBLh2</name>
    <dbReference type="NCBI Taxonomy" id="2827803"/>
    <lineage>
        <taxon>Viruses</taxon>
        <taxon>Duplodnaviria</taxon>
        <taxon>Heunggongvirae</taxon>
        <taxon>Uroviricota</taxon>
        <taxon>Caudoviricetes</taxon>
    </lineage>
</organism>
<protein>
    <recommendedName>
        <fullName evidence="3">DUF3619 family protein</fullName>
    </recommendedName>
</protein>
<keyword evidence="1" id="KW-0812">Transmembrane</keyword>
<evidence type="ECO:0000313" key="2">
    <source>
        <dbReference type="EMBL" id="DAF45509.1"/>
    </source>
</evidence>
<keyword evidence="1" id="KW-1133">Transmembrane helix</keyword>
<accession>A0A8S5S3B7</accession>
<evidence type="ECO:0000256" key="1">
    <source>
        <dbReference type="SAM" id="Phobius"/>
    </source>
</evidence>
<feature type="transmembrane region" description="Helical" evidence="1">
    <location>
        <begin position="50"/>
        <end position="71"/>
    </location>
</feature>
<keyword evidence="1" id="KW-0472">Membrane</keyword>
<proteinExistence type="predicted"/>
<sequence>MNEPFETNDRRMPYELSEAAFEALHARIGRRLDAADAERPGLRRIAARPLLRWGIAAAGAAVVVAGVVLALRLQRPAADGHSDFNGLLSTAPAETLQQAAAENYDDILFNQQL</sequence>
<evidence type="ECO:0008006" key="3">
    <source>
        <dbReference type="Google" id="ProtNLM"/>
    </source>
</evidence>
<reference evidence="2" key="1">
    <citation type="journal article" date="2021" name="Proc. Natl. Acad. Sci. U.S.A.">
        <title>A Catalog of Tens of Thousands of Viruses from Human Metagenomes Reveals Hidden Associations with Chronic Diseases.</title>
        <authorList>
            <person name="Tisza M.J."/>
            <person name="Buck C.B."/>
        </authorList>
    </citation>
    <scope>NUCLEOTIDE SEQUENCE</scope>
    <source>
        <strain evidence="2">CtBLh2</strain>
    </source>
</reference>
<dbReference type="EMBL" id="BK032514">
    <property type="protein sequence ID" value="DAF45509.1"/>
    <property type="molecule type" value="Genomic_DNA"/>
</dbReference>